<gene>
    <name evidence="5" type="primary">fmt</name>
    <name evidence="8" type="ORF">A2722_02760</name>
</gene>
<comment type="function">
    <text evidence="5">Attaches a formyl group to the free amino group of methionyl-tRNA(fMet). The formyl group appears to play a dual role in the initiator identity of N-formylmethionyl-tRNA by promoting its recognition by IF2 and preventing the misappropriation of this tRNA by the elongation apparatus.</text>
</comment>
<comment type="caution">
    <text evidence="8">The sequence shown here is derived from an EMBL/GenBank/DDBJ whole genome shotgun (WGS) entry which is preliminary data.</text>
</comment>
<dbReference type="InterPro" id="IPR005793">
    <property type="entry name" value="Formyl_trans_C"/>
</dbReference>
<dbReference type="GO" id="GO:0005829">
    <property type="term" value="C:cytosol"/>
    <property type="evidence" value="ECO:0007669"/>
    <property type="project" value="TreeGrafter"/>
</dbReference>
<dbReference type="STRING" id="1817828.A2722_02760"/>
<dbReference type="InterPro" id="IPR011034">
    <property type="entry name" value="Formyl_transferase-like_C_sf"/>
</dbReference>
<dbReference type="Pfam" id="PF00551">
    <property type="entry name" value="Formyl_trans_N"/>
    <property type="match status" value="1"/>
</dbReference>
<evidence type="ECO:0000259" key="6">
    <source>
        <dbReference type="Pfam" id="PF00551"/>
    </source>
</evidence>
<dbReference type="InterPro" id="IPR002376">
    <property type="entry name" value="Formyl_transf_N"/>
</dbReference>
<dbReference type="SUPFAM" id="SSF53328">
    <property type="entry name" value="Formyltransferase"/>
    <property type="match status" value="1"/>
</dbReference>
<evidence type="ECO:0000313" key="8">
    <source>
        <dbReference type="EMBL" id="OGE90509.1"/>
    </source>
</evidence>
<dbReference type="Pfam" id="PF02911">
    <property type="entry name" value="Formyl_trans_C"/>
    <property type="match status" value="1"/>
</dbReference>
<dbReference type="CDD" id="cd08704">
    <property type="entry name" value="Met_tRNA_FMT_C"/>
    <property type="match status" value="1"/>
</dbReference>
<dbReference type="InterPro" id="IPR005794">
    <property type="entry name" value="Fmt"/>
</dbReference>
<dbReference type="EC" id="2.1.2.9" evidence="2 5"/>
<accession>A0A1F5PKX4</accession>
<dbReference type="PANTHER" id="PTHR11138:SF5">
    <property type="entry name" value="METHIONYL-TRNA FORMYLTRANSFERASE, MITOCHONDRIAL"/>
    <property type="match status" value="1"/>
</dbReference>
<feature type="domain" description="Formyl transferase N-terminal" evidence="6">
    <location>
        <begin position="10"/>
        <end position="184"/>
    </location>
</feature>
<dbReference type="Gene3D" id="3.40.50.12230">
    <property type="match status" value="1"/>
</dbReference>
<evidence type="ECO:0000256" key="2">
    <source>
        <dbReference type="ARBA" id="ARBA00012261"/>
    </source>
</evidence>
<organism evidence="8 9">
    <name type="scientific">Candidatus Doudnabacteria bacterium RIFCSPHIGHO2_01_FULL_50_11</name>
    <dbReference type="NCBI Taxonomy" id="1817828"/>
    <lineage>
        <taxon>Bacteria</taxon>
        <taxon>Candidatus Doudnaibacteriota</taxon>
    </lineage>
</organism>
<comment type="similarity">
    <text evidence="1 5">Belongs to the Fmt family.</text>
</comment>
<dbReference type="PANTHER" id="PTHR11138">
    <property type="entry name" value="METHIONYL-TRNA FORMYLTRANSFERASE"/>
    <property type="match status" value="1"/>
</dbReference>
<evidence type="ECO:0000259" key="7">
    <source>
        <dbReference type="Pfam" id="PF02911"/>
    </source>
</evidence>
<sequence>MELSHLKTIYFGSSEFALPIFEALLNERIKILAVVTQPDRPTGRDLRLTPTPMKVAARSHKFDVLQFPSLSESDAVGALKVLDADLAIVASYGQIIPKPVLSSSRLGFVNVHPSLLPKYRGPSPIQTVILNGERTTGVTIMLLDDKMDHGPLLAQSEIAIKADDTYLSLHDRLASEGARLLVATLSLWLSEKIRPQAQDDKSATFTTLLTRETGRINWRASAEQINRHVRAFTPWPGSWSMLDEERYKIIEAAPAQSKPLPLPGQLLFLGNRLYVGCGSMTSLEIIKIQPAGRSVLTAEQFIRGYRGQSGKIFN</sequence>
<dbReference type="NCBIfam" id="TIGR00460">
    <property type="entry name" value="fmt"/>
    <property type="match status" value="1"/>
</dbReference>
<evidence type="ECO:0000256" key="3">
    <source>
        <dbReference type="ARBA" id="ARBA00022679"/>
    </source>
</evidence>
<name>A0A1F5PKX4_9BACT</name>
<evidence type="ECO:0000256" key="4">
    <source>
        <dbReference type="ARBA" id="ARBA00022917"/>
    </source>
</evidence>
<evidence type="ECO:0000313" key="9">
    <source>
        <dbReference type="Proteomes" id="UP000178377"/>
    </source>
</evidence>
<dbReference type="InterPro" id="IPR044135">
    <property type="entry name" value="Met-tRNA-FMT_C"/>
</dbReference>
<proteinExistence type="inferred from homology"/>
<feature type="domain" description="Formyl transferase C-terminal" evidence="7">
    <location>
        <begin position="209"/>
        <end position="306"/>
    </location>
</feature>
<dbReference type="SUPFAM" id="SSF50486">
    <property type="entry name" value="FMT C-terminal domain-like"/>
    <property type="match status" value="1"/>
</dbReference>
<dbReference type="CDD" id="cd08646">
    <property type="entry name" value="FMT_core_Met-tRNA-FMT_N"/>
    <property type="match status" value="1"/>
</dbReference>
<dbReference type="AlphaFoldDB" id="A0A1F5PKX4"/>
<dbReference type="EMBL" id="MFEO01000011">
    <property type="protein sequence ID" value="OGE90509.1"/>
    <property type="molecule type" value="Genomic_DNA"/>
</dbReference>
<dbReference type="Proteomes" id="UP000178377">
    <property type="component" value="Unassembled WGS sequence"/>
</dbReference>
<feature type="binding site" evidence="5">
    <location>
        <begin position="114"/>
        <end position="117"/>
    </location>
    <ligand>
        <name>(6S)-5,6,7,8-tetrahydrofolate</name>
        <dbReference type="ChEBI" id="CHEBI:57453"/>
    </ligand>
</feature>
<dbReference type="InterPro" id="IPR041711">
    <property type="entry name" value="Met-tRNA-FMT_N"/>
</dbReference>
<keyword evidence="3 5" id="KW-0808">Transferase</keyword>
<evidence type="ECO:0000256" key="5">
    <source>
        <dbReference type="HAMAP-Rule" id="MF_00182"/>
    </source>
</evidence>
<evidence type="ECO:0000256" key="1">
    <source>
        <dbReference type="ARBA" id="ARBA00010699"/>
    </source>
</evidence>
<comment type="catalytic activity">
    <reaction evidence="5">
        <text>L-methionyl-tRNA(fMet) + (6R)-10-formyltetrahydrofolate = N-formyl-L-methionyl-tRNA(fMet) + (6S)-5,6,7,8-tetrahydrofolate + H(+)</text>
        <dbReference type="Rhea" id="RHEA:24380"/>
        <dbReference type="Rhea" id="RHEA-COMP:9952"/>
        <dbReference type="Rhea" id="RHEA-COMP:9953"/>
        <dbReference type="ChEBI" id="CHEBI:15378"/>
        <dbReference type="ChEBI" id="CHEBI:57453"/>
        <dbReference type="ChEBI" id="CHEBI:78530"/>
        <dbReference type="ChEBI" id="CHEBI:78844"/>
        <dbReference type="ChEBI" id="CHEBI:195366"/>
        <dbReference type="EC" id="2.1.2.9"/>
    </reaction>
</comment>
<keyword evidence="4 5" id="KW-0648">Protein biosynthesis</keyword>
<dbReference type="InterPro" id="IPR036477">
    <property type="entry name" value="Formyl_transf_N_sf"/>
</dbReference>
<reference evidence="8 9" key="1">
    <citation type="journal article" date="2016" name="Nat. Commun.">
        <title>Thousands of microbial genomes shed light on interconnected biogeochemical processes in an aquifer system.</title>
        <authorList>
            <person name="Anantharaman K."/>
            <person name="Brown C.T."/>
            <person name="Hug L.A."/>
            <person name="Sharon I."/>
            <person name="Castelle C.J."/>
            <person name="Probst A.J."/>
            <person name="Thomas B.C."/>
            <person name="Singh A."/>
            <person name="Wilkins M.J."/>
            <person name="Karaoz U."/>
            <person name="Brodie E.L."/>
            <person name="Williams K.H."/>
            <person name="Hubbard S.S."/>
            <person name="Banfield J.F."/>
        </authorList>
    </citation>
    <scope>NUCLEOTIDE SEQUENCE [LARGE SCALE GENOMIC DNA]</scope>
</reference>
<dbReference type="GO" id="GO:0004479">
    <property type="term" value="F:methionyl-tRNA formyltransferase activity"/>
    <property type="evidence" value="ECO:0007669"/>
    <property type="project" value="UniProtKB-UniRule"/>
</dbReference>
<dbReference type="HAMAP" id="MF_00182">
    <property type="entry name" value="Formyl_trans"/>
    <property type="match status" value="1"/>
</dbReference>
<protein>
    <recommendedName>
        <fullName evidence="2 5">Methionyl-tRNA formyltransferase</fullName>
        <ecNumber evidence="2 5">2.1.2.9</ecNumber>
    </recommendedName>
</protein>